<organism evidence="1">
    <name type="scientific">Fonticula alba</name>
    <name type="common">Slime mold</name>
    <dbReference type="NCBI Taxonomy" id="691883"/>
    <lineage>
        <taxon>Eukaryota</taxon>
        <taxon>Rotosphaerida</taxon>
        <taxon>Fonticulaceae</taxon>
        <taxon>Fonticula</taxon>
    </lineage>
</organism>
<dbReference type="GeneID" id="20528567"/>
<evidence type="ECO:0008006" key="3">
    <source>
        <dbReference type="Google" id="ProtNLM"/>
    </source>
</evidence>
<evidence type="ECO:0000313" key="1">
    <source>
        <dbReference type="EMBL" id="KCV69411.1"/>
    </source>
</evidence>
<name>A0A058Z5M2_FONAL</name>
<gene>
    <name evidence="1" type="ORF">H696_03842</name>
</gene>
<protein>
    <recommendedName>
        <fullName evidence="3">PITH domain-containing protein</fullName>
    </recommendedName>
</protein>
<dbReference type="EMBL" id="KB932206">
    <property type="protein sequence ID" value="KCV69411.1"/>
    <property type="molecule type" value="Genomic_DNA"/>
</dbReference>
<accession>A0A058Z5M2</accession>
<dbReference type="OrthoDB" id="10052260at2759"/>
<proteinExistence type="predicted"/>
<sequence length="176" mass="18959">MASPLGILSQSQGTLLSRPLRFSSYSEGQTSTQASQSVLDRASTACWQSLPEKTHLIQASFATPVRLTHVQLTFQGGFSCSRIRLFFAVPTDTGGLRLVHALVYPADRSTPQTLPLVYGHLPEAEAGPLPADLARLDLTAASGAPACVGVTLQLDRPADFYGRTILYHMDFLGERA</sequence>
<dbReference type="Proteomes" id="UP000030693">
    <property type="component" value="Unassembled WGS sequence"/>
</dbReference>
<evidence type="ECO:0000313" key="2">
    <source>
        <dbReference type="Proteomes" id="UP000030693"/>
    </source>
</evidence>
<reference evidence="1" key="1">
    <citation type="submission" date="2013-04" db="EMBL/GenBank/DDBJ databases">
        <title>The Genome Sequence of Fonticula alba ATCC 38817.</title>
        <authorList>
            <consortium name="The Broad Institute Genomics Platform"/>
            <person name="Russ C."/>
            <person name="Cuomo C."/>
            <person name="Burger G."/>
            <person name="Gray M.W."/>
            <person name="Holland P.W.H."/>
            <person name="King N."/>
            <person name="Lang F.B.F."/>
            <person name="Roger A.J."/>
            <person name="Ruiz-Trillo I."/>
            <person name="Brown M."/>
            <person name="Walker B."/>
            <person name="Young S."/>
            <person name="Zeng Q."/>
            <person name="Gargeya S."/>
            <person name="Fitzgerald M."/>
            <person name="Haas B."/>
            <person name="Abouelleil A."/>
            <person name="Allen A.W."/>
            <person name="Alvarado L."/>
            <person name="Arachchi H.M."/>
            <person name="Berlin A.M."/>
            <person name="Chapman S.B."/>
            <person name="Gainer-Dewar J."/>
            <person name="Goldberg J."/>
            <person name="Griggs A."/>
            <person name="Gujja S."/>
            <person name="Hansen M."/>
            <person name="Howarth C."/>
            <person name="Imamovic A."/>
            <person name="Ireland A."/>
            <person name="Larimer J."/>
            <person name="McCowan C."/>
            <person name="Murphy C."/>
            <person name="Pearson M."/>
            <person name="Poon T.W."/>
            <person name="Priest M."/>
            <person name="Roberts A."/>
            <person name="Saif S."/>
            <person name="Shea T."/>
            <person name="Sisk P."/>
            <person name="Sykes S."/>
            <person name="Wortman J."/>
            <person name="Nusbaum C."/>
            <person name="Birren B."/>
        </authorList>
    </citation>
    <scope>NUCLEOTIDE SEQUENCE [LARGE SCALE GENOMIC DNA]</scope>
    <source>
        <strain evidence="1">ATCC 38817</strain>
    </source>
</reference>
<keyword evidence="2" id="KW-1185">Reference proteome</keyword>
<dbReference type="STRING" id="691883.A0A058Z5M2"/>
<dbReference type="RefSeq" id="XP_009495976.1">
    <property type="nucleotide sequence ID" value="XM_009497701.1"/>
</dbReference>
<dbReference type="AlphaFoldDB" id="A0A058Z5M2"/>
<dbReference type="eggNOG" id="ENOG502T7ZW">
    <property type="taxonomic scope" value="Eukaryota"/>
</dbReference>